<sequence>ADVPSQQELDLLFGPLYDEFFNADVAESSSHNIGNLNIPTFNQLQVSKYRWTKDHPLEQVHGNPSRRVQTRRQLATYPKMCMYPLTVSTAELKNIKEAMADSVWIEAMQEELHQFDRLQVWELVDKPFSKSIIRLKWLRKKKKDEDQTVIRNKARLVAKGYTQEKDGFVDPDHPKKVYQLRKALYGLKQAPKTTEYQQADMFTKALPKDRFNYLVRRIEMSINIDTDVLLSVFTKIFLSGMESLKRMSHVTYILSAGSLTTQQMVLKSTMSNPHKNWLVQIKRSLSWLDQKQMGLGKDKSNPLTVDSLLKTIWSSIHHLLINEVLTIPGKTTTGIKTPRCDEDRLELMELTIFLLPKVEKVRIGVNAVDLQVSAVRHKLLMFSLTNWCCSLSAVSTIKYALTVNPNIYVSCIKQFWTTVAVKQVNDVTKLQAIVNKKKVVVTEATIREALRLDDAYLVRNVDSTTKLYMYPCFLQLIIRKQVGDLSTHTTKYTFLALTQKVFANMRRVGKGFSGVETPLFEGMLVEQQGDKEGDVDENVKEVNTGDVANGYVSAAHGEVPTATEEPSIPSPTPPTPRPQPPQDIPSTS</sequence>
<feature type="compositionally biased region" description="Pro residues" evidence="1">
    <location>
        <begin position="568"/>
        <end position="588"/>
    </location>
</feature>
<dbReference type="EMBL" id="BKCJ010004212">
    <property type="protein sequence ID" value="GEU59679.1"/>
    <property type="molecule type" value="Genomic_DNA"/>
</dbReference>
<evidence type="ECO:0000313" key="2">
    <source>
        <dbReference type="EMBL" id="GEU59679.1"/>
    </source>
</evidence>
<comment type="caution">
    <text evidence="2">The sequence shown here is derived from an EMBL/GenBank/DDBJ whole genome shotgun (WGS) entry which is preliminary data.</text>
</comment>
<feature type="non-terminal residue" evidence="2">
    <location>
        <position position="1"/>
    </location>
</feature>
<accession>A0A6L2LEW4</accession>
<name>A0A6L2LEW4_TANCI</name>
<evidence type="ECO:0000256" key="1">
    <source>
        <dbReference type="SAM" id="MobiDB-lite"/>
    </source>
</evidence>
<evidence type="ECO:0008006" key="3">
    <source>
        <dbReference type="Google" id="ProtNLM"/>
    </source>
</evidence>
<organism evidence="2">
    <name type="scientific">Tanacetum cinerariifolium</name>
    <name type="common">Dalmatian daisy</name>
    <name type="synonym">Chrysanthemum cinerariifolium</name>
    <dbReference type="NCBI Taxonomy" id="118510"/>
    <lineage>
        <taxon>Eukaryota</taxon>
        <taxon>Viridiplantae</taxon>
        <taxon>Streptophyta</taxon>
        <taxon>Embryophyta</taxon>
        <taxon>Tracheophyta</taxon>
        <taxon>Spermatophyta</taxon>
        <taxon>Magnoliopsida</taxon>
        <taxon>eudicotyledons</taxon>
        <taxon>Gunneridae</taxon>
        <taxon>Pentapetalae</taxon>
        <taxon>asterids</taxon>
        <taxon>campanulids</taxon>
        <taxon>Asterales</taxon>
        <taxon>Asteraceae</taxon>
        <taxon>Asteroideae</taxon>
        <taxon>Anthemideae</taxon>
        <taxon>Anthemidinae</taxon>
        <taxon>Tanacetum</taxon>
    </lineage>
</organism>
<proteinExistence type="predicted"/>
<protein>
    <recommendedName>
        <fullName evidence="3">Reverse transcriptase Ty1/copia-type domain-containing protein</fullName>
    </recommendedName>
</protein>
<feature type="region of interest" description="Disordered" evidence="1">
    <location>
        <begin position="543"/>
        <end position="588"/>
    </location>
</feature>
<gene>
    <name evidence="2" type="ORF">Tci_031657</name>
</gene>
<reference evidence="2" key="1">
    <citation type="journal article" date="2019" name="Sci. Rep.">
        <title>Draft genome of Tanacetum cinerariifolium, the natural source of mosquito coil.</title>
        <authorList>
            <person name="Yamashiro T."/>
            <person name="Shiraishi A."/>
            <person name="Satake H."/>
            <person name="Nakayama K."/>
        </authorList>
    </citation>
    <scope>NUCLEOTIDE SEQUENCE</scope>
</reference>
<dbReference type="AlphaFoldDB" id="A0A6L2LEW4"/>